<protein>
    <recommendedName>
        <fullName evidence="2">t-SNARE coiled-coil homology domain-containing protein</fullName>
    </recommendedName>
</protein>
<organism evidence="3">
    <name type="scientific">Amblyomma cajennense</name>
    <name type="common">Cayenne tick</name>
    <name type="synonym">Acarus cajennensis</name>
    <dbReference type="NCBI Taxonomy" id="34607"/>
    <lineage>
        <taxon>Eukaryota</taxon>
        <taxon>Metazoa</taxon>
        <taxon>Ecdysozoa</taxon>
        <taxon>Arthropoda</taxon>
        <taxon>Chelicerata</taxon>
        <taxon>Arachnida</taxon>
        <taxon>Acari</taxon>
        <taxon>Parasitiformes</taxon>
        <taxon>Ixodida</taxon>
        <taxon>Ixodoidea</taxon>
        <taxon>Ixodidae</taxon>
        <taxon>Amblyomminae</taxon>
        <taxon>Amblyomma</taxon>
    </lineage>
</organism>
<dbReference type="SUPFAM" id="SSF58038">
    <property type="entry name" value="SNARE fusion complex"/>
    <property type="match status" value="1"/>
</dbReference>
<evidence type="ECO:0000313" key="3">
    <source>
        <dbReference type="EMBL" id="JAC23536.1"/>
    </source>
</evidence>
<dbReference type="InterPro" id="IPR059001">
    <property type="entry name" value="STX17_N"/>
</dbReference>
<accession>A0A023FP56</accession>
<feature type="compositionally biased region" description="Basic and acidic residues" evidence="1">
    <location>
        <begin position="285"/>
        <end position="307"/>
    </location>
</feature>
<evidence type="ECO:0000256" key="1">
    <source>
        <dbReference type="SAM" id="MobiDB-lite"/>
    </source>
</evidence>
<dbReference type="InterPro" id="IPR000727">
    <property type="entry name" value="T_SNARE_dom"/>
</dbReference>
<dbReference type="InterPro" id="IPR028676">
    <property type="entry name" value="STX17_SNARE"/>
</dbReference>
<dbReference type="InterPro" id="IPR010989">
    <property type="entry name" value="SNARE"/>
</dbReference>
<feature type="region of interest" description="Disordered" evidence="1">
    <location>
        <begin position="285"/>
        <end position="320"/>
    </location>
</feature>
<dbReference type="EMBL" id="GBBK01000946">
    <property type="protein sequence ID" value="JAC23536.1"/>
    <property type="molecule type" value="mRNA"/>
</dbReference>
<sequence>MAESDLRDGVHRESAAEPCVRFPLRRVKLVVHRITKVAIPHHLDILSKQQSIIEKCQKLKQWDKLHDEQIRASLTIKQLKADLYELETLRSQVDPKDLQQFEHLVRPASEATLEQVRLFTEMCLPVGPVIDFSAQPTCLPEVVPAAATDTGMPSLEKITVSDQAFYVEHIPDNTAAFKSWNFLKKDLHDLHDLVTSFSSLVHAQQDKVETIEENVAHADEQVAHSVAHLAQAAKLRKAMLPVTGALIGLTVGGPVGLLVGMKVALGCALGAGFLGYTGGKVLQRRSEQDKVPEDMELKEMPKRHTPDEPLLTTSPVKPVV</sequence>
<dbReference type="Gene3D" id="1.20.5.110">
    <property type="match status" value="1"/>
</dbReference>
<dbReference type="CDD" id="cd15846">
    <property type="entry name" value="SNARE_syntaxin17"/>
    <property type="match status" value="1"/>
</dbReference>
<feature type="domain" description="T-SNARE coiled-coil homology" evidence="2">
    <location>
        <begin position="183"/>
        <end position="232"/>
    </location>
</feature>
<proteinExistence type="evidence at transcript level"/>
<dbReference type="GO" id="GO:0016192">
    <property type="term" value="P:vesicle-mediated transport"/>
    <property type="evidence" value="ECO:0007669"/>
    <property type="project" value="InterPro"/>
</dbReference>
<reference evidence="3" key="1">
    <citation type="submission" date="2014-03" db="EMBL/GenBank/DDBJ databases">
        <title>The sialotranscriptome of Amblyomma triste, Amblyomma parvum and Amblyomma cajennense ticks, uncovered by 454-based RNA-seq.</title>
        <authorList>
            <person name="Garcia G.R."/>
            <person name="Gardinassi L.G."/>
            <person name="Ribeiro J.M."/>
            <person name="Anatriello E."/>
            <person name="Ferreira B.R."/>
            <person name="Moreira H.N."/>
            <person name="Mafra C."/>
            <person name="Olegario M.M."/>
            <person name="Szabo P.J."/>
            <person name="Miranda-Santos I.K."/>
            <person name="Maruyama S.R."/>
        </authorList>
    </citation>
    <scope>NUCLEOTIDE SEQUENCE</scope>
    <source>
        <strain evidence="3">Uberlandia</strain>
        <tissue evidence="3">Salivary glands</tissue>
    </source>
</reference>
<dbReference type="GO" id="GO:0016020">
    <property type="term" value="C:membrane"/>
    <property type="evidence" value="ECO:0007669"/>
    <property type="project" value="InterPro"/>
</dbReference>
<feature type="compositionally biased region" description="Polar residues" evidence="1">
    <location>
        <begin position="311"/>
        <end position="320"/>
    </location>
</feature>
<name>A0A023FP56_AMBCJ</name>
<dbReference type="Pfam" id="PF26585">
    <property type="entry name" value="STX17_N"/>
    <property type="match status" value="1"/>
</dbReference>
<dbReference type="PROSITE" id="PS50192">
    <property type="entry name" value="T_SNARE"/>
    <property type="match status" value="1"/>
</dbReference>
<dbReference type="AlphaFoldDB" id="A0A023FP56"/>
<evidence type="ECO:0000259" key="2">
    <source>
        <dbReference type="PROSITE" id="PS50192"/>
    </source>
</evidence>
<dbReference type="SUPFAM" id="SSF47661">
    <property type="entry name" value="t-snare proteins"/>
    <property type="match status" value="1"/>
</dbReference>